<evidence type="ECO:0000313" key="4">
    <source>
        <dbReference type="EMBL" id="GLH71855.1"/>
    </source>
</evidence>
<dbReference type="EMBL" id="BSDE01000001">
    <property type="protein sequence ID" value="GLH71855.1"/>
    <property type="molecule type" value="Genomic_DNA"/>
</dbReference>
<dbReference type="PANTHER" id="PTHR43877:SF2">
    <property type="entry name" value="AMINOALKYLPHOSPHONATE N-ACETYLTRANSFERASE-RELATED"/>
    <property type="match status" value="1"/>
</dbReference>
<dbReference type="InterPro" id="IPR000182">
    <property type="entry name" value="GNAT_dom"/>
</dbReference>
<reference evidence="4 5" key="1">
    <citation type="journal article" date="2023" name="Antonie Van Leeuwenhoek">
        <title>Mesoterricola silvestris gen. nov., sp. nov., Mesoterricola sediminis sp. nov., Geothrix oryzae sp. nov., Geothrix edaphica sp. nov., Geothrix rubra sp. nov., and Geothrix limicola sp. nov., six novel members of Acidobacteriota isolated from soils.</title>
        <authorList>
            <person name="Itoh H."/>
            <person name="Sugisawa Y."/>
            <person name="Mise K."/>
            <person name="Xu Z."/>
            <person name="Kuniyasu M."/>
            <person name="Ushijima N."/>
            <person name="Kawano K."/>
            <person name="Kobayashi E."/>
            <person name="Shiratori Y."/>
            <person name="Masuda Y."/>
            <person name="Senoo K."/>
        </authorList>
    </citation>
    <scope>NUCLEOTIDE SEQUENCE [LARGE SCALE GENOMIC DNA]</scope>
    <source>
        <strain evidence="4 5">Red804</strain>
    </source>
</reference>
<dbReference type="Gene3D" id="3.40.630.30">
    <property type="match status" value="1"/>
</dbReference>
<dbReference type="PANTHER" id="PTHR43877">
    <property type="entry name" value="AMINOALKYLPHOSPHONATE N-ACETYLTRANSFERASE-RELATED-RELATED"/>
    <property type="match status" value="1"/>
</dbReference>
<proteinExistence type="predicted"/>
<feature type="domain" description="N-acetyltransferase" evidence="3">
    <location>
        <begin position="5"/>
        <end position="155"/>
    </location>
</feature>
<gene>
    <name evidence="4" type="ORF">GETHLI_03570</name>
</gene>
<name>A0ABQ5QCJ5_9BACT</name>
<evidence type="ECO:0000256" key="2">
    <source>
        <dbReference type="ARBA" id="ARBA00023315"/>
    </source>
</evidence>
<protein>
    <submittedName>
        <fullName evidence="4">N-acetyltransferase</fullName>
    </submittedName>
</protein>
<organism evidence="4 5">
    <name type="scientific">Geothrix limicola</name>
    <dbReference type="NCBI Taxonomy" id="2927978"/>
    <lineage>
        <taxon>Bacteria</taxon>
        <taxon>Pseudomonadati</taxon>
        <taxon>Acidobacteriota</taxon>
        <taxon>Holophagae</taxon>
        <taxon>Holophagales</taxon>
        <taxon>Holophagaceae</taxon>
        <taxon>Geothrix</taxon>
    </lineage>
</organism>
<keyword evidence="1" id="KW-0808">Transferase</keyword>
<evidence type="ECO:0000313" key="5">
    <source>
        <dbReference type="Proteomes" id="UP001165069"/>
    </source>
</evidence>
<evidence type="ECO:0000259" key="3">
    <source>
        <dbReference type="PROSITE" id="PS51186"/>
    </source>
</evidence>
<dbReference type="PROSITE" id="PS51186">
    <property type="entry name" value="GNAT"/>
    <property type="match status" value="1"/>
</dbReference>
<dbReference type="SUPFAM" id="SSF55729">
    <property type="entry name" value="Acyl-CoA N-acyltransferases (Nat)"/>
    <property type="match status" value="1"/>
</dbReference>
<dbReference type="Pfam" id="PF00583">
    <property type="entry name" value="Acetyltransf_1"/>
    <property type="match status" value="1"/>
</dbReference>
<dbReference type="CDD" id="cd04301">
    <property type="entry name" value="NAT_SF"/>
    <property type="match status" value="1"/>
</dbReference>
<accession>A0ABQ5QCJ5</accession>
<dbReference type="Proteomes" id="UP001165069">
    <property type="component" value="Unassembled WGS sequence"/>
</dbReference>
<comment type="caution">
    <text evidence="4">The sequence shown here is derived from an EMBL/GenBank/DDBJ whole genome shotgun (WGS) entry which is preliminary data.</text>
</comment>
<evidence type="ECO:0000256" key="1">
    <source>
        <dbReference type="ARBA" id="ARBA00022679"/>
    </source>
</evidence>
<dbReference type="InterPro" id="IPR016181">
    <property type="entry name" value="Acyl_CoA_acyltransferase"/>
</dbReference>
<dbReference type="InterPro" id="IPR050832">
    <property type="entry name" value="Bact_Acetyltransf"/>
</dbReference>
<keyword evidence="5" id="KW-1185">Reference proteome</keyword>
<keyword evidence="2" id="KW-0012">Acyltransferase</keyword>
<sequence>MNDSIRIRSVMKADFAAWKVLWDGYNAFYGRAGETALRPEITQSTWSRFFDAYEPMHAFVAEGPEGLVGLAHILYHRSTIQLGPNCYLQDLFTSEAARGQGVGRALIQAVYDHAAGLGIQRVYWQTHETNAAAMRLYDQVAEKSGFIVYRKSLGT</sequence>